<comment type="caution">
    <text evidence="1">Lacks conserved residue(s) required for the propagation of feature annotation.</text>
</comment>
<feature type="region of interest" description="Disordered" evidence="2">
    <location>
        <begin position="166"/>
        <end position="190"/>
    </location>
</feature>
<evidence type="ECO:0000313" key="4">
    <source>
        <dbReference type="EMBL" id="PWB73533.1"/>
    </source>
</evidence>
<dbReference type="PROSITE" id="PS50110">
    <property type="entry name" value="RESPONSE_REGULATORY"/>
    <property type="match status" value="1"/>
</dbReference>
<dbReference type="GO" id="GO:0000160">
    <property type="term" value="P:phosphorelay signal transduction system"/>
    <property type="evidence" value="ECO:0007669"/>
    <property type="project" value="InterPro"/>
</dbReference>
<dbReference type="SUPFAM" id="SSF52172">
    <property type="entry name" value="CheY-like"/>
    <property type="match status" value="1"/>
</dbReference>
<gene>
    <name evidence="4" type="ORF">C3F09_05170</name>
</gene>
<dbReference type="Gene3D" id="3.40.50.2300">
    <property type="match status" value="1"/>
</dbReference>
<accession>A0A855X8F6</accession>
<feature type="compositionally biased region" description="Polar residues" evidence="2">
    <location>
        <begin position="166"/>
        <end position="177"/>
    </location>
</feature>
<organism evidence="4 5">
    <name type="scientific">candidate division GN15 bacterium</name>
    <dbReference type="NCBI Taxonomy" id="2072418"/>
    <lineage>
        <taxon>Bacteria</taxon>
        <taxon>candidate division GN15</taxon>
    </lineage>
</organism>
<dbReference type="InterPro" id="IPR001789">
    <property type="entry name" value="Sig_transdc_resp-reg_receiver"/>
</dbReference>
<dbReference type="InterPro" id="IPR011006">
    <property type="entry name" value="CheY-like_superfamily"/>
</dbReference>
<comment type="caution">
    <text evidence="4">The sequence shown here is derived from an EMBL/GenBank/DDBJ whole genome shotgun (WGS) entry which is preliminary data.</text>
</comment>
<proteinExistence type="predicted"/>
<dbReference type="EMBL" id="PQAP01000052">
    <property type="protein sequence ID" value="PWB73533.1"/>
    <property type="molecule type" value="Genomic_DNA"/>
</dbReference>
<dbReference type="AlphaFoldDB" id="A0A855X8F6"/>
<protein>
    <recommendedName>
        <fullName evidence="3">Response regulatory domain-containing protein</fullName>
    </recommendedName>
</protein>
<feature type="region of interest" description="Disordered" evidence="2">
    <location>
        <begin position="263"/>
        <end position="322"/>
    </location>
</feature>
<evidence type="ECO:0000259" key="3">
    <source>
        <dbReference type="PROSITE" id="PS50110"/>
    </source>
</evidence>
<sequence length="422" mass="46374">MRKRVLIVESADAVRGVAESVLRQNGYEVIAVSTGEKAKEVLQYSRPDVIVLGADLKSADQTPFYNKLREDARTSSIPLVLFQPTEPMDLPFPPEVMVARPVDPRDFLQKVKTFSSFSEIKSPNASAGGPASIDDEFLDAALGLDQLDVTDSEVLGQTSTGIKLDSTTSISRSTQIGQDDGDQASHNESHRVETLMINEDQTDIMRRSGKIAATQNQKPPSGTSKLEIMSDQYGLTDPDAFKVQRQEQQHDYDWFVNSMREESASDKPAFPPSPAPATAGPDSHKLSFATTSSMLDPHTPGPASRVESKSVPESKSATGRGADVEKFIDEFKREIEVLKSTEPDSGLVGDTPTAATPKARDLAWEETLENVTPQQVAMFSRELARDLGERIAEKILSKIDSEKLLQLIKSEIVARQQRRRES</sequence>
<reference evidence="4 5" key="1">
    <citation type="journal article" date="2018" name="ISME J.">
        <title>A methanotrophic archaeon couples anaerobic oxidation of methane to Fe(III) reduction.</title>
        <authorList>
            <person name="Cai C."/>
            <person name="Leu A.O."/>
            <person name="Xie G.J."/>
            <person name="Guo J."/>
            <person name="Feng Y."/>
            <person name="Zhao J.X."/>
            <person name="Tyson G.W."/>
            <person name="Yuan Z."/>
            <person name="Hu S."/>
        </authorList>
    </citation>
    <scope>NUCLEOTIDE SEQUENCE [LARGE SCALE GENOMIC DNA]</scope>
    <source>
        <strain evidence="4">FeB_12</strain>
    </source>
</reference>
<name>A0A855X8F6_9BACT</name>
<feature type="domain" description="Response regulatory" evidence="3">
    <location>
        <begin position="4"/>
        <end position="115"/>
    </location>
</feature>
<dbReference type="Proteomes" id="UP000250918">
    <property type="component" value="Unassembled WGS sequence"/>
</dbReference>
<evidence type="ECO:0000256" key="2">
    <source>
        <dbReference type="SAM" id="MobiDB-lite"/>
    </source>
</evidence>
<evidence type="ECO:0000256" key="1">
    <source>
        <dbReference type="PROSITE-ProRule" id="PRU00169"/>
    </source>
</evidence>
<evidence type="ECO:0000313" key="5">
    <source>
        <dbReference type="Proteomes" id="UP000250918"/>
    </source>
</evidence>